<name>X0TNR2_9ZZZZ</name>
<feature type="non-terminal residue" evidence="1">
    <location>
        <position position="51"/>
    </location>
</feature>
<evidence type="ECO:0000313" key="1">
    <source>
        <dbReference type="EMBL" id="GAF95193.1"/>
    </source>
</evidence>
<dbReference type="EMBL" id="BARS01015860">
    <property type="protein sequence ID" value="GAF95193.1"/>
    <property type="molecule type" value="Genomic_DNA"/>
</dbReference>
<organism evidence="1">
    <name type="scientific">marine sediment metagenome</name>
    <dbReference type="NCBI Taxonomy" id="412755"/>
    <lineage>
        <taxon>unclassified sequences</taxon>
        <taxon>metagenomes</taxon>
        <taxon>ecological metagenomes</taxon>
    </lineage>
</organism>
<dbReference type="AlphaFoldDB" id="X0TNR2"/>
<gene>
    <name evidence="1" type="ORF">S01H1_26185</name>
</gene>
<reference evidence="1" key="1">
    <citation type="journal article" date="2014" name="Front. Microbiol.">
        <title>High frequency of phylogenetically diverse reductive dehalogenase-homologous genes in deep subseafloor sedimentary metagenomes.</title>
        <authorList>
            <person name="Kawai M."/>
            <person name="Futagami T."/>
            <person name="Toyoda A."/>
            <person name="Takaki Y."/>
            <person name="Nishi S."/>
            <person name="Hori S."/>
            <person name="Arai W."/>
            <person name="Tsubouchi T."/>
            <person name="Morono Y."/>
            <person name="Uchiyama I."/>
            <person name="Ito T."/>
            <person name="Fujiyama A."/>
            <person name="Inagaki F."/>
            <person name="Takami H."/>
        </authorList>
    </citation>
    <scope>NUCLEOTIDE SEQUENCE</scope>
    <source>
        <strain evidence="1">Expedition CK06-06</strain>
    </source>
</reference>
<proteinExistence type="predicted"/>
<protein>
    <submittedName>
        <fullName evidence="1">Uncharacterized protein</fullName>
    </submittedName>
</protein>
<sequence>MEKKIRFRNYKTICEIIQKTGSLLMDDIKGTIEKPLYEADSGILHINIGDH</sequence>
<comment type="caution">
    <text evidence="1">The sequence shown here is derived from an EMBL/GenBank/DDBJ whole genome shotgun (WGS) entry which is preliminary data.</text>
</comment>
<accession>X0TNR2</accession>